<gene>
    <name evidence="4" type="ORF">OD750_014730</name>
</gene>
<evidence type="ECO:0000256" key="1">
    <source>
        <dbReference type="ARBA" id="ARBA00022679"/>
    </source>
</evidence>
<dbReference type="Proteomes" id="UP001139971">
    <property type="component" value="Unassembled WGS sequence"/>
</dbReference>
<evidence type="ECO:0000313" key="5">
    <source>
        <dbReference type="Proteomes" id="UP001139971"/>
    </source>
</evidence>
<dbReference type="Gene3D" id="3.40.630.30">
    <property type="match status" value="1"/>
</dbReference>
<keyword evidence="1 4" id="KW-0808">Transferase</keyword>
<protein>
    <submittedName>
        <fullName evidence="4">GNAT family N-acetyltransferase</fullName>
        <ecNumber evidence="4">2.3.1.-</ecNumber>
    </submittedName>
</protein>
<dbReference type="EC" id="2.3.1.-" evidence="4"/>
<dbReference type="InterPro" id="IPR050832">
    <property type="entry name" value="Bact_Acetyltransf"/>
</dbReference>
<accession>A0A9X3YM59</accession>
<dbReference type="PROSITE" id="PS51186">
    <property type="entry name" value="GNAT"/>
    <property type="match status" value="1"/>
</dbReference>
<dbReference type="SUPFAM" id="SSF55729">
    <property type="entry name" value="Acyl-CoA N-acyltransferases (Nat)"/>
    <property type="match status" value="1"/>
</dbReference>
<dbReference type="PANTHER" id="PTHR43877:SF1">
    <property type="entry name" value="ACETYLTRANSFERASE"/>
    <property type="match status" value="1"/>
</dbReference>
<dbReference type="Pfam" id="PF00583">
    <property type="entry name" value="Acetyltransf_1"/>
    <property type="match status" value="1"/>
</dbReference>
<name>A0A9X3YM59_9GAMM</name>
<organism evidence="4 5">
    <name type="scientific">Tahibacter soli</name>
    <dbReference type="NCBI Taxonomy" id="2983605"/>
    <lineage>
        <taxon>Bacteria</taxon>
        <taxon>Pseudomonadati</taxon>
        <taxon>Pseudomonadota</taxon>
        <taxon>Gammaproteobacteria</taxon>
        <taxon>Lysobacterales</taxon>
        <taxon>Rhodanobacteraceae</taxon>
        <taxon>Tahibacter</taxon>
    </lineage>
</organism>
<dbReference type="InterPro" id="IPR016181">
    <property type="entry name" value="Acyl_CoA_acyltransferase"/>
</dbReference>
<dbReference type="InterPro" id="IPR000182">
    <property type="entry name" value="GNAT_dom"/>
</dbReference>
<keyword evidence="2 4" id="KW-0012">Acyltransferase</keyword>
<dbReference type="RefSeq" id="WP_263541442.1">
    <property type="nucleotide sequence ID" value="NZ_JAOVZO020000018.1"/>
</dbReference>
<dbReference type="AlphaFoldDB" id="A0A9X3YM59"/>
<dbReference type="PANTHER" id="PTHR43877">
    <property type="entry name" value="AMINOALKYLPHOSPHONATE N-ACETYLTRANSFERASE-RELATED-RELATED"/>
    <property type="match status" value="1"/>
</dbReference>
<evidence type="ECO:0000259" key="3">
    <source>
        <dbReference type="PROSITE" id="PS51186"/>
    </source>
</evidence>
<keyword evidence="5" id="KW-1185">Reference proteome</keyword>
<comment type="caution">
    <text evidence="4">The sequence shown here is derived from an EMBL/GenBank/DDBJ whole genome shotgun (WGS) entry which is preliminary data.</text>
</comment>
<sequence>MTELRLRRARRADLVDLLRIIADNDVARARGTYVVEETPAVVAAFDAIMASTDNELWVGELDSAVAATAQLTFLPGLAHGGAWRAIVESVHVRGDLRGLGLGGQLMAAMIERARERGAATISLTSDRRRVDAHRFYERLGFAASHIGMKRAL</sequence>
<dbReference type="EMBL" id="JAOVZO020000018">
    <property type="protein sequence ID" value="MDC8013795.1"/>
    <property type="molecule type" value="Genomic_DNA"/>
</dbReference>
<evidence type="ECO:0000313" key="4">
    <source>
        <dbReference type="EMBL" id="MDC8013795.1"/>
    </source>
</evidence>
<proteinExistence type="predicted"/>
<feature type="domain" description="N-acetyltransferase" evidence="3">
    <location>
        <begin position="4"/>
        <end position="152"/>
    </location>
</feature>
<evidence type="ECO:0000256" key="2">
    <source>
        <dbReference type="ARBA" id="ARBA00023315"/>
    </source>
</evidence>
<dbReference type="GO" id="GO:0016747">
    <property type="term" value="F:acyltransferase activity, transferring groups other than amino-acyl groups"/>
    <property type="evidence" value="ECO:0007669"/>
    <property type="project" value="InterPro"/>
</dbReference>
<reference evidence="4" key="1">
    <citation type="submission" date="2023-02" db="EMBL/GenBank/DDBJ databases">
        <title>Tahibacter soli sp. nov. isolated from soil.</title>
        <authorList>
            <person name="Baek J.H."/>
            <person name="Lee J.K."/>
            <person name="Choi D.G."/>
            <person name="Jeon C.O."/>
        </authorList>
    </citation>
    <scope>NUCLEOTIDE SEQUENCE</scope>
    <source>
        <strain evidence="4">BL</strain>
    </source>
</reference>